<accession>C1MH02</accession>
<dbReference type="OrthoDB" id="269405at2759"/>
<dbReference type="EMBL" id="GG663735">
    <property type="protein sequence ID" value="EEH60661.1"/>
    <property type="molecule type" value="Genomic_DNA"/>
</dbReference>
<dbReference type="eggNOG" id="KOG2343">
    <property type="taxonomic scope" value="Eukaryota"/>
</dbReference>
<dbReference type="GO" id="GO:0031417">
    <property type="term" value="C:NatC complex"/>
    <property type="evidence" value="ECO:0007669"/>
    <property type="project" value="InterPro"/>
</dbReference>
<protein>
    <submittedName>
        <fullName evidence="2">Predicted protein</fullName>
    </submittedName>
</protein>
<evidence type="ECO:0000313" key="3">
    <source>
        <dbReference type="Proteomes" id="UP000001876"/>
    </source>
</evidence>
<dbReference type="STRING" id="564608.C1MH02"/>
<evidence type="ECO:0000313" key="2">
    <source>
        <dbReference type="EMBL" id="EEH60661.1"/>
    </source>
</evidence>
<sequence>RPPRAMGPSWVPVDDVLAAATTRMTSGELVHGATFDLFASMSAITVGDRKMDVGVEGGMDGLAPPFQTSEKLVAAGRAPLELTDEEQIYVFDALLACEATWHSGQSLAVSIYTCLYMHDFDRLEASSSPVTRAYFDAVRSDVATVRNAVSLGDVWEEED</sequence>
<dbReference type="PANTHER" id="PTHR21373">
    <property type="entry name" value="GLUCOSE REPRESSIBLE PROTEIN MAK10"/>
    <property type="match status" value="1"/>
</dbReference>
<reference evidence="2 3" key="1">
    <citation type="journal article" date="2009" name="Science">
        <title>Green evolution and dynamic adaptations revealed by genomes of the marine picoeukaryotes Micromonas.</title>
        <authorList>
            <person name="Worden A.Z."/>
            <person name="Lee J.H."/>
            <person name="Mock T."/>
            <person name="Rouze P."/>
            <person name="Simmons M.P."/>
            <person name="Aerts A.L."/>
            <person name="Allen A.E."/>
            <person name="Cuvelier M.L."/>
            <person name="Derelle E."/>
            <person name="Everett M.V."/>
            <person name="Foulon E."/>
            <person name="Grimwood J."/>
            <person name="Gundlach H."/>
            <person name="Henrissat B."/>
            <person name="Napoli C."/>
            <person name="McDonald S.M."/>
            <person name="Parker M.S."/>
            <person name="Rombauts S."/>
            <person name="Salamov A."/>
            <person name="Von Dassow P."/>
            <person name="Badger J.H."/>
            <person name="Coutinho P.M."/>
            <person name="Demir E."/>
            <person name="Dubchak I."/>
            <person name="Gentemann C."/>
            <person name="Eikrem W."/>
            <person name="Gready J.E."/>
            <person name="John U."/>
            <person name="Lanier W."/>
            <person name="Lindquist E.A."/>
            <person name="Lucas S."/>
            <person name="Mayer K.F."/>
            <person name="Moreau H."/>
            <person name="Not F."/>
            <person name="Otillar R."/>
            <person name="Panaud O."/>
            <person name="Pangilinan J."/>
            <person name="Paulsen I."/>
            <person name="Piegu B."/>
            <person name="Poliakov A."/>
            <person name="Robbens S."/>
            <person name="Schmutz J."/>
            <person name="Toulza E."/>
            <person name="Wyss T."/>
            <person name="Zelensky A."/>
            <person name="Zhou K."/>
            <person name="Armbrust E.V."/>
            <person name="Bhattacharya D."/>
            <person name="Goodenough U.W."/>
            <person name="Van de Peer Y."/>
            <person name="Grigoriev I.V."/>
        </authorList>
    </citation>
    <scope>NUCLEOTIDE SEQUENCE [LARGE SCALE GENOMIC DNA]</scope>
    <source>
        <strain evidence="2 3">CCMP1545</strain>
    </source>
</reference>
<proteinExistence type="predicted"/>
<dbReference type="InterPro" id="IPR057983">
    <property type="entry name" value="NAA35-like_N"/>
</dbReference>
<feature type="domain" description="NAA35-like N-terminal" evidence="1">
    <location>
        <begin position="27"/>
        <end position="132"/>
    </location>
</feature>
<evidence type="ECO:0000259" key="1">
    <source>
        <dbReference type="Pfam" id="PF04112"/>
    </source>
</evidence>
<dbReference type="InterPro" id="IPR007244">
    <property type="entry name" value="Naa35_N"/>
</dbReference>
<name>C1MH02_MICPC</name>
<dbReference type="Proteomes" id="UP000001876">
    <property type="component" value="Unassembled WGS sequence"/>
</dbReference>
<keyword evidence="3" id="KW-1185">Reference proteome</keyword>
<gene>
    <name evidence="2" type="ORF">MICPUCDRAFT_13078</name>
</gene>
<dbReference type="KEGG" id="mpp:MICPUCDRAFT_13078"/>
<dbReference type="GeneID" id="9680560"/>
<dbReference type="RefSeq" id="XP_003055409.1">
    <property type="nucleotide sequence ID" value="XM_003055363.1"/>
</dbReference>
<feature type="non-terminal residue" evidence="2">
    <location>
        <position position="1"/>
    </location>
</feature>
<dbReference type="Pfam" id="PF04112">
    <property type="entry name" value="Mak10"/>
    <property type="match status" value="1"/>
</dbReference>
<feature type="non-terminal residue" evidence="2">
    <location>
        <position position="159"/>
    </location>
</feature>
<organism evidence="3">
    <name type="scientific">Micromonas pusilla (strain CCMP1545)</name>
    <name type="common">Picoplanktonic green alga</name>
    <dbReference type="NCBI Taxonomy" id="564608"/>
    <lineage>
        <taxon>Eukaryota</taxon>
        <taxon>Viridiplantae</taxon>
        <taxon>Chlorophyta</taxon>
        <taxon>Mamiellophyceae</taxon>
        <taxon>Mamiellales</taxon>
        <taxon>Mamiellaceae</taxon>
        <taxon>Micromonas</taxon>
    </lineage>
</organism>
<dbReference type="PANTHER" id="PTHR21373:SF0">
    <property type="entry name" value="N-ALPHA-ACETYLTRANSFERASE 35, NATC AUXILIARY SUBUNIT"/>
    <property type="match status" value="1"/>
</dbReference>
<dbReference type="AlphaFoldDB" id="C1MH02"/>